<dbReference type="PANTHER" id="PTHR10340:SF57">
    <property type="entry name" value="METALLOPHOS DOMAIN-CONTAINING PROTEIN"/>
    <property type="match status" value="1"/>
</dbReference>
<evidence type="ECO:0000256" key="3">
    <source>
        <dbReference type="ARBA" id="ARBA00008234"/>
    </source>
</evidence>
<dbReference type="PANTHER" id="PTHR10340">
    <property type="entry name" value="SPHINGOMYELIN PHOSPHODIESTERASE"/>
    <property type="match status" value="1"/>
</dbReference>
<evidence type="ECO:0000256" key="8">
    <source>
        <dbReference type="ARBA" id="ARBA00022833"/>
    </source>
</evidence>
<dbReference type="EMBL" id="RQTK01000372">
    <property type="protein sequence ID" value="RUS80811.1"/>
    <property type="molecule type" value="Genomic_DNA"/>
</dbReference>
<keyword evidence="9" id="KW-0325">Glycoprotein</keyword>
<accession>A0A433TH16</accession>
<reference evidence="13 14" key="1">
    <citation type="submission" date="2019-01" db="EMBL/GenBank/DDBJ databases">
        <title>A draft genome assembly of the solar-powered sea slug Elysia chlorotica.</title>
        <authorList>
            <person name="Cai H."/>
            <person name="Li Q."/>
            <person name="Fang X."/>
            <person name="Li J."/>
            <person name="Curtis N.E."/>
            <person name="Altenburger A."/>
            <person name="Shibata T."/>
            <person name="Feng M."/>
            <person name="Maeda T."/>
            <person name="Schwartz J.A."/>
            <person name="Shigenobu S."/>
            <person name="Lundholm N."/>
            <person name="Nishiyama T."/>
            <person name="Yang H."/>
            <person name="Hasebe M."/>
            <person name="Li S."/>
            <person name="Pierce S.K."/>
            <person name="Wang J."/>
        </authorList>
    </citation>
    <scope>NUCLEOTIDE SEQUENCE [LARGE SCALE GENOMIC DNA]</scope>
    <source>
        <strain evidence="13">EC2010</strain>
        <tissue evidence="13">Whole organism of an adult</tissue>
    </source>
</reference>
<keyword evidence="14" id="KW-1185">Reference proteome</keyword>
<dbReference type="Gene3D" id="3.60.21.10">
    <property type="match status" value="1"/>
</dbReference>
<evidence type="ECO:0000256" key="5">
    <source>
        <dbReference type="ARBA" id="ARBA00022723"/>
    </source>
</evidence>
<evidence type="ECO:0000256" key="9">
    <source>
        <dbReference type="ARBA" id="ARBA00023180"/>
    </source>
</evidence>
<dbReference type="AlphaFoldDB" id="A0A433TH16"/>
<feature type="domain" description="Calcineurin-like phosphoesterase" evidence="11">
    <location>
        <begin position="24"/>
        <end position="277"/>
    </location>
</feature>
<dbReference type="GO" id="GO:0008081">
    <property type="term" value="F:phosphoric diester hydrolase activity"/>
    <property type="evidence" value="ECO:0007669"/>
    <property type="project" value="TreeGrafter"/>
</dbReference>
<dbReference type="OrthoDB" id="348678at2759"/>
<name>A0A433TH16_ELYCH</name>
<dbReference type="GO" id="GO:0046872">
    <property type="term" value="F:metal ion binding"/>
    <property type="evidence" value="ECO:0007669"/>
    <property type="project" value="UniProtKB-KW"/>
</dbReference>
<evidence type="ECO:0000256" key="4">
    <source>
        <dbReference type="ARBA" id="ARBA00022525"/>
    </source>
</evidence>
<proteinExistence type="inferred from homology"/>
<gene>
    <name evidence="13" type="ORF">EGW08_011432</name>
</gene>
<dbReference type="InterPro" id="IPR004843">
    <property type="entry name" value="Calcineurin-like_PHP"/>
</dbReference>
<dbReference type="InterPro" id="IPR029052">
    <property type="entry name" value="Metallo-depent_PP-like"/>
</dbReference>
<evidence type="ECO:0000313" key="14">
    <source>
        <dbReference type="Proteomes" id="UP000271974"/>
    </source>
</evidence>
<dbReference type="InterPro" id="IPR045473">
    <property type="entry name" value="ASM_C"/>
</dbReference>
<protein>
    <submittedName>
        <fullName evidence="13">Uncharacterized protein</fullName>
    </submittedName>
</protein>
<keyword evidence="8" id="KW-0862">Zinc</keyword>
<organism evidence="13 14">
    <name type="scientific">Elysia chlorotica</name>
    <name type="common">Eastern emerald elysia</name>
    <name type="synonym">Sea slug</name>
    <dbReference type="NCBI Taxonomy" id="188477"/>
    <lineage>
        <taxon>Eukaryota</taxon>
        <taxon>Metazoa</taxon>
        <taxon>Spiralia</taxon>
        <taxon>Lophotrochozoa</taxon>
        <taxon>Mollusca</taxon>
        <taxon>Gastropoda</taxon>
        <taxon>Heterobranchia</taxon>
        <taxon>Euthyneura</taxon>
        <taxon>Panpulmonata</taxon>
        <taxon>Sacoglossa</taxon>
        <taxon>Placobranchoidea</taxon>
        <taxon>Plakobranchidae</taxon>
        <taxon>Elysia</taxon>
    </lineage>
</organism>
<evidence type="ECO:0000313" key="13">
    <source>
        <dbReference type="EMBL" id="RUS80811.1"/>
    </source>
</evidence>
<keyword evidence="7" id="KW-0378">Hydrolase</keyword>
<comment type="similarity">
    <text evidence="3">Belongs to the acid sphingomyelinase family.</text>
</comment>
<dbReference type="InterPro" id="IPR041805">
    <property type="entry name" value="ASMase/PPN1_MPP"/>
</dbReference>
<evidence type="ECO:0000256" key="2">
    <source>
        <dbReference type="ARBA" id="ARBA00004613"/>
    </source>
</evidence>
<dbReference type="Pfam" id="PF19272">
    <property type="entry name" value="ASMase_C"/>
    <property type="match status" value="1"/>
</dbReference>
<dbReference type="Pfam" id="PF00149">
    <property type="entry name" value="Metallophos"/>
    <property type="match status" value="1"/>
</dbReference>
<keyword evidence="6" id="KW-0732">Signal</keyword>
<dbReference type="GO" id="GO:0005615">
    <property type="term" value="C:extracellular space"/>
    <property type="evidence" value="ECO:0007669"/>
    <property type="project" value="TreeGrafter"/>
</dbReference>
<dbReference type="CDD" id="cd00842">
    <property type="entry name" value="MPP_ASMase"/>
    <property type="match status" value="1"/>
</dbReference>
<comment type="subcellular location">
    <subcellularLocation>
        <location evidence="2">Secreted</location>
    </subcellularLocation>
</comment>
<keyword evidence="5" id="KW-0479">Metal-binding</keyword>
<evidence type="ECO:0000256" key="7">
    <source>
        <dbReference type="ARBA" id="ARBA00022801"/>
    </source>
</evidence>
<comment type="cofactor">
    <cofactor evidence="1">
        <name>Zn(2+)</name>
        <dbReference type="ChEBI" id="CHEBI:29105"/>
    </cofactor>
</comment>
<keyword evidence="10" id="KW-1133">Transmembrane helix</keyword>
<evidence type="ECO:0000259" key="12">
    <source>
        <dbReference type="Pfam" id="PF19272"/>
    </source>
</evidence>
<evidence type="ECO:0000256" key="1">
    <source>
        <dbReference type="ARBA" id="ARBA00001947"/>
    </source>
</evidence>
<keyword evidence="4" id="KW-0964">Secreted</keyword>
<evidence type="ECO:0000259" key="11">
    <source>
        <dbReference type="Pfam" id="PF00149"/>
    </source>
</evidence>
<keyword evidence="10" id="KW-0812">Transmembrane</keyword>
<comment type="caution">
    <text evidence="13">The sequence shown here is derived from an EMBL/GenBank/DDBJ whole genome shotgun (WGS) entry which is preliminary data.</text>
</comment>
<evidence type="ECO:0000256" key="6">
    <source>
        <dbReference type="ARBA" id="ARBA00022729"/>
    </source>
</evidence>
<evidence type="ECO:0000256" key="10">
    <source>
        <dbReference type="SAM" id="Phobius"/>
    </source>
</evidence>
<keyword evidence="10" id="KW-0472">Membrane</keyword>
<dbReference type="SUPFAM" id="SSF56300">
    <property type="entry name" value="Metallo-dependent phosphatases"/>
    <property type="match status" value="1"/>
</dbReference>
<dbReference type="STRING" id="188477.A0A433TH16"/>
<sequence>MQNVLSLPKILAMYKCTYNHHKGRFWHVTDFHYDHTYFAEQLSCNDDVPAPGPYGDYWCDSPWALVQSTVDFMAAKSSALTDVDFVIWTGDTVAHISDADTSLDTNLAILRNVTAALESALPNTPVYASLGNHDFFPSGQAEAQESEIYRAVGDLWTDWISSHSQVQGFQEGGFYATSVPNAPNLRLLALNTNLYYTANKLTADMADPAGQFSWIETQLKEARAAGQKVIITGHVPAGLLTPDLVDWFYPGHKKAFLQILFDYSDVIVATHFGHDHHDGFKVLQREDGSGAVSQFTAPSVTPWRARFTTPAGEQTGAPHNPGVRVVEFDRDTGEHIDYHQYFINLTDTNVQNKANWAKLYSFQEAYDVPDMSVGSIKAVYARVKDGEGEQYTRRFCRFSLVSALDKPCEERVRGEIYCGGLLYDKAQADSCVQDYLKRVNSTWLVTAELSLMLLGVFLFVVGYLSF</sequence>
<feature type="transmembrane region" description="Helical" evidence="10">
    <location>
        <begin position="443"/>
        <end position="464"/>
    </location>
</feature>
<feature type="domain" description="Sphingomyelin phosphodiesterase C-terminal" evidence="12">
    <location>
        <begin position="292"/>
        <end position="436"/>
    </location>
</feature>
<dbReference type="Proteomes" id="UP000271974">
    <property type="component" value="Unassembled WGS sequence"/>
</dbReference>